<dbReference type="GO" id="GO:0005886">
    <property type="term" value="C:plasma membrane"/>
    <property type="evidence" value="ECO:0007669"/>
    <property type="project" value="UniProtKB-SubCell"/>
</dbReference>
<reference evidence="13" key="3">
    <citation type="journal article" date="2018" name="Vet. Microbiol.">
        <title>Molecular epidemiology of methicillin-resistant staphylococci amongst veterinary personnel, personnel-owned pets, patients and the hospital environment of two companion animal veterinary hospitals.</title>
        <authorList>
            <person name="Worthing K.A."/>
            <person name="Brown J."/>
            <person name="Gerber L."/>
            <person name="Abraham S."/>
            <person name="Trott D."/>
            <person name="Norris J.M."/>
        </authorList>
    </citation>
    <scope>NUCLEOTIDE SEQUENCE [LARGE SCALE GENOMIC DNA]</scope>
    <source>
        <strain evidence="13">ST496-2</strain>
    </source>
</reference>
<evidence type="ECO:0000256" key="2">
    <source>
        <dbReference type="ARBA" id="ARBA00022475"/>
    </source>
</evidence>
<dbReference type="AlphaFoldDB" id="A0A2A4EGY3"/>
<feature type="transmembrane region" description="Helical" evidence="9">
    <location>
        <begin position="354"/>
        <end position="372"/>
    </location>
</feature>
<dbReference type="GO" id="GO:0008556">
    <property type="term" value="F:P-type potassium transmembrane transporter activity"/>
    <property type="evidence" value="ECO:0007669"/>
    <property type="project" value="InterPro"/>
</dbReference>
<accession>A0A2A4EGY3</accession>
<reference evidence="11" key="2">
    <citation type="journal article" date="2018" name="Vet. Microbiol.">
        <title>Methicillin-resistant staphylococci amongst veterinary personnel, personnel-owned pets, patients and the hospital environment of two small animal veterinary hospitals.</title>
        <authorList>
            <person name="Worthing K.A."/>
            <person name="Brown J."/>
            <person name="Gerber L."/>
            <person name="Abraham S."/>
            <person name="Trott D."/>
            <person name="Norris J.M."/>
        </authorList>
    </citation>
    <scope>NUCLEOTIDE SEQUENCE</scope>
    <source>
        <strain evidence="11">ST496-2</strain>
    </source>
</reference>
<dbReference type="Pfam" id="PF03814">
    <property type="entry name" value="KdpA"/>
    <property type="match status" value="1"/>
</dbReference>
<feature type="transmembrane region" description="Helical" evidence="9">
    <location>
        <begin position="378"/>
        <end position="397"/>
    </location>
</feature>
<dbReference type="InterPro" id="IPR004623">
    <property type="entry name" value="KdpA"/>
</dbReference>
<evidence type="ECO:0000256" key="1">
    <source>
        <dbReference type="ARBA" id="ARBA00022448"/>
    </source>
</evidence>
<dbReference type="PANTHER" id="PTHR30607:SF2">
    <property type="entry name" value="POTASSIUM-TRANSPORTING ATPASE POTASSIUM-BINDING SUBUNIT"/>
    <property type="match status" value="1"/>
</dbReference>
<dbReference type="PIRSF" id="PIRSF001294">
    <property type="entry name" value="K_ATPaseA"/>
    <property type="match status" value="1"/>
</dbReference>
<dbReference type="Proteomes" id="UP000246800">
    <property type="component" value="Unassembled WGS sequence"/>
</dbReference>
<evidence type="ECO:0000256" key="5">
    <source>
        <dbReference type="ARBA" id="ARBA00022958"/>
    </source>
</evidence>
<feature type="transmembrane region" description="Helical" evidence="9">
    <location>
        <begin position="418"/>
        <end position="437"/>
    </location>
</feature>
<keyword evidence="2 9" id="KW-1003">Cell membrane</keyword>
<dbReference type="GO" id="GO:0016787">
    <property type="term" value="F:hydrolase activity"/>
    <property type="evidence" value="ECO:0007669"/>
    <property type="project" value="UniProtKB-KW"/>
</dbReference>
<dbReference type="PANTHER" id="PTHR30607">
    <property type="entry name" value="POTASSIUM-TRANSPORTING ATPASE A CHAIN"/>
    <property type="match status" value="1"/>
</dbReference>
<dbReference type="NCBIfam" id="TIGR00680">
    <property type="entry name" value="kdpA"/>
    <property type="match status" value="1"/>
</dbReference>
<feature type="transmembrane region" description="Helical" evidence="9">
    <location>
        <begin position="525"/>
        <end position="548"/>
    </location>
</feature>
<dbReference type="Proteomes" id="UP000256409">
    <property type="component" value="Unassembled WGS sequence"/>
</dbReference>
<comment type="subcellular location">
    <subcellularLocation>
        <location evidence="9">Cell membrane</location>
        <topology evidence="9">Multi-pass membrane protein</topology>
    </subcellularLocation>
</comment>
<evidence type="ECO:0000313" key="13">
    <source>
        <dbReference type="Proteomes" id="UP000256409"/>
    </source>
</evidence>
<dbReference type="EMBL" id="QEIT01000019">
    <property type="protein sequence ID" value="PWZ76044.1"/>
    <property type="molecule type" value="Genomic_DNA"/>
</dbReference>
<evidence type="ECO:0000256" key="3">
    <source>
        <dbReference type="ARBA" id="ARBA00022538"/>
    </source>
</evidence>
<evidence type="ECO:0000256" key="4">
    <source>
        <dbReference type="ARBA" id="ARBA00022692"/>
    </source>
</evidence>
<dbReference type="GO" id="GO:0030955">
    <property type="term" value="F:potassium ion binding"/>
    <property type="evidence" value="ECO:0007669"/>
    <property type="project" value="UniProtKB-UniRule"/>
</dbReference>
<reference evidence="10 12" key="1">
    <citation type="journal article" date="2018" name="Vet. Microbiol.">
        <title>Clonal diversity and geographic distribution of methicillin-resistant Staphylococcus pseudintermedius from Australian animals: Discovery of novel sequence types.</title>
        <authorList>
            <person name="Worthing K.A."/>
            <person name="Abraham S."/>
            <person name="Coombs G.W."/>
            <person name="Pang S."/>
            <person name="Saputra S."/>
            <person name="Jordan D."/>
            <person name="Trott D.J."/>
            <person name="Norris J.M."/>
        </authorList>
    </citation>
    <scope>NUCLEOTIDE SEQUENCE [LARGE SCALE GENOMIC DNA]</scope>
    <source>
        <strain evidence="10 12">ST525 1</strain>
    </source>
</reference>
<comment type="similarity">
    <text evidence="9">Belongs to the KdpA family.</text>
</comment>
<feature type="transmembrane region" description="Helical" evidence="9">
    <location>
        <begin position="327"/>
        <end position="347"/>
    </location>
</feature>
<sequence>MEIVIFLITFFLCAFLLSRYLYSVALLTPTPADKVFSGVEKGIYKVLGTQLEHMSGKTYLKHFLLFNGLMGALTFVLLLIQQWLFLNPNHNLNQSVSLAFNTAVSFLTNTNLQHYAGESGLTYLTQMMVITYLMFTSSASGYAVCIAMLRRLTGMTDIIGNFYQDMVRFLVRVSIPLSFIVSLLLISQGTPQTLKGNLTLHTITGKVQHIAYGPMASLESIKHIGTNGGGFLGANSATPFENPTVWSNYIEMLSMMLIPGALVFLFGRMLTKNGKHIHAHAYVIFGTMLLFFLVCFVIALIAEYKGNVVLAHLGVIGPNMEGKEVRFGPGLSALFTAITTAFTTGTVNNMHDTLTPIGGLVPIVLMMLNAIFGGEGVGLMNMLIYVLLTVFICSLMVGKTPHYLGMKIEGREMKLIALTFLIHPVLILIATALAFIVPGASAAITNPSFHGISQVLYEMSSSAANNGSGFEGLSDNTAFWNISTGIVMLLARYTPIILQVMIASSLVNKKAYQKSDQTIAIDKPFFGVSLTIFIILLSGLTFLPVLLLGPIGEFLSLK</sequence>
<dbReference type="HAMAP" id="MF_00275">
    <property type="entry name" value="KdpA"/>
    <property type="match status" value="1"/>
</dbReference>
<feature type="transmembrane region" description="Helical" evidence="9">
    <location>
        <begin position="249"/>
        <end position="267"/>
    </location>
</feature>
<keyword evidence="11" id="KW-0378">Hydrolase</keyword>
<feature type="transmembrane region" description="Helical" evidence="9">
    <location>
        <begin position="63"/>
        <end position="86"/>
    </location>
</feature>
<comment type="caution">
    <text evidence="10">The sequence shown here is derived from an EMBL/GenBank/DDBJ whole genome shotgun (WGS) entry which is preliminary data.</text>
</comment>
<keyword evidence="5 9" id="KW-0630">Potassium</keyword>
<comment type="subunit">
    <text evidence="9">The system is composed of three essential subunits: KdpA, KdpB and KdpC.</text>
</comment>
<feature type="transmembrane region" description="Helical" evidence="9">
    <location>
        <begin position="129"/>
        <end position="149"/>
    </location>
</feature>
<name>A0A2A4EGY3_STAPS</name>
<feature type="transmembrane region" description="Helical" evidence="9">
    <location>
        <begin position="169"/>
        <end position="187"/>
    </location>
</feature>
<protein>
    <recommendedName>
        <fullName evidence="9">Potassium-transporting ATPase potassium-binding subunit</fullName>
    </recommendedName>
    <alternativeName>
        <fullName evidence="9">ATP phosphohydrolase [potassium-transporting] A chain</fullName>
    </alternativeName>
    <alternativeName>
        <fullName evidence="9">Potassium-binding and translocating subunit A</fullName>
    </alternativeName>
    <alternativeName>
        <fullName evidence="9">Potassium-translocating ATPase A chain</fullName>
    </alternativeName>
</protein>
<keyword evidence="7 9" id="KW-0406">Ion transport</keyword>
<evidence type="ECO:0000313" key="10">
    <source>
        <dbReference type="EMBL" id="PWZ76044.1"/>
    </source>
</evidence>
<evidence type="ECO:0000256" key="9">
    <source>
        <dbReference type="HAMAP-Rule" id="MF_00275"/>
    </source>
</evidence>
<dbReference type="EMBL" id="QQPC01000056">
    <property type="protein sequence ID" value="REA80978.1"/>
    <property type="molecule type" value="Genomic_DNA"/>
</dbReference>
<feature type="transmembrane region" description="Helical" evidence="9">
    <location>
        <begin position="478"/>
        <end position="504"/>
    </location>
</feature>
<keyword evidence="3 9" id="KW-0633">Potassium transport</keyword>
<dbReference type="RefSeq" id="WP_015728565.1">
    <property type="nucleotide sequence ID" value="NZ_AP019372.1"/>
</dbReference>
<dbReference type="GeneID" id="93824237"/>
<evidence type="ECO:0000256" key="8">
    <source>
        <dbReference type="ARBA" id="ARBA00023136"/>
    </source>
</evidence>
<keyword evidence="4 9" id="KW-0812">Transmembrane</keyword>
<keyword evidence="1 9" id="KW-0813">Transport</keyword>
<comment type="function">
    <text evidence="9">Part of the high-affinity ATP-driven potassium transport (or Kdp) system, which catalyzes the hydrolysis of ATP coupled with the electrogenic transport of potassium into the cytoplasm. This subunit binds the extracellular potassium ions and delivers the ions to the membrane domain of KdpB through an intramembrane tunnel.</text>
</comment>
<feature type="transmembrane region" description="Helical" evidence="9">
    <location>
        <begin position="279"/>
        <end position="302"/>
    </location>
</feature>
<evidence type="ECO:0000313" key="11">
    <source>
        <dbReference type="EMBL" id="REA80978.1"/>
    </source>
</evidence>
<proteinExistence type="inferred from homology"/>
<evidence type="ECO:0000313" key="12">
    <source>
        <dbReference type="Proteomes" id="UP000246800"/>
    </source>
</evidence>
<keyword evidence="6 9" id="KW-1133">Transmembrane helix</keyword>
<organism evidence="10 12">
    <name type="scientific">Staphylococcus pseudintermedius</name>
    <dbReference type="NCBI Taxonomy" id="283734"/>
    <lineage>
        <taxon>Bacteria</taxon>
        <taxon>Bacillati</taxon>
        <taxon>Bacillota</taxon>
        <taxon>Bacilli</taxon>
        <taxon>Bacillales</taxon>
        <taxon>Staphylococcaceae</taxon>
        <taxon>Staphylococcus</taxon>
        <taxon>Staphylococcus intermedius group</taxon>
    </lineage>
</organism>
<keyword evidence="8 9" id="KW-0472">Membrane</keyword>
<evidence type="ECO:0000256" key="6">
    <source>
        <dbReference type="ARBA" id="ARBA00022989"/>
    </source>
</evidence>
<dbReference type="OrthoDB" id="9763796at2"/>
<evidence type="ECO:0000256" key="7">
    <source>
        <dbReference type="ARBA" id="ARBA00023065"/>
    </source>
</evidence>
<gene>
    <name evidence="9 10" type="primary">kdpA</name>
    <name evidence="10" type="ORF">DD902_03755</name>
    <name evidence="11" type="ORF">DV961_08695</name>
</gene>